<comment type="caution">
    <text evidence="1">The sequence shown here is derived from an EMBL/GenBank/DDBJ whole genome shotgun (WGS) entry which is preliminary data.</text>
</comment>
<organism evidence="1 2">
    <name type="scientific">Levilactobacillus brevis</name>
    <name type="common">Lactobacillus brevis</name>
    <dbReference type="NCBI Taxonomy" id="1580"/>
    <lineage>
        <taxon>Bacteria</taxon>
        <taxon>Bacillati</taxon>
        <taxon>Bacillota</taxon>
        <taxon>Bacilli</taxon>
        <taxon>Lactobacillales</taxon>
        <taxon>Lactobacillaceae</taxon>
        <taxon>Levilactobacillus</taxon>
    </lineage>
</organism>
<gene>
    <name evidence="1" type="ORF">CNR29_07275</name>
</gene>
<dbReference type="EMBL" id="NVYO01000001">
    <property type="protein sequence ID" value="PBQ23826.1"/>
    <property type="molecule type" value="Genomic_DNA"/>
</dbReference>
<protein>
    <submittedName>
        <fullName evidence="1">Uncharacterized protein</fullName>
    </submittedName>
</protein>
<dbReference type="Proteomes" id="UP000217918">
    <property type="component" value="Unassembled WGS sequence"/>
</dbReference>
<dbReference type="AlphaFoldDB" id="A0A2A3TYW9"/>
<reference evidence="1 2" key="1">
    <citation type="submission" date="2017-09" db="EMBL/GenBank/DDBJ databases">
        <title>Genome sequence of Lactobacillus brevis D7.</title>
        <authorList>
            <person name="Kwon M.-S."/>
            <person name="Lim S.K."/>
            <person name="Choi H.-J."/>
        </authorList>
    </citation>
    <scope>NUCLEOTIDE SEQUENCE [LARGE SCALE GENOMIC DNA]</scope>
    <source>
        <strain evidence="1 2">D7</strain>
    </source>
</reference>
<name>A0A2A3TYW9_LEVBR</name>
<accession>A0A2A3TYW9</accession>
<evidence type="ECO:0000313" key="1">
    <source>
        <dbReference type="EMBL" id="PBQ23826.1"/>
    </source>
</evidence>
<sequence length="308" mass="32483">MAKWNQIVITDAGYQLSAQTLAGKRIQYTHAQTTDKDMSVMTSDQLKAVTKLDDVVQDLSIGIVTVQDDHTVNVPVTVANQDLAADYLLSAMAIYAKPVDPTDGDEILYGIATAVTPDLIPKQDGTTVVGTNFKLKLHVGRADNVEIIITPDGSVSNDELMGILKNYLTQADLNKALPDTIIDSSKPADFKESVTLEKGAVGPDGTPLQTETQVATSIETAGKGYVKDNGDGTVTSDGRKFTIADTDHTVPVSEAGVAGPANFAAGTLKVDGLEVLGAKVFSDTEDYKTFAAAHPSAITIVTHDTSTS</sequence>
<dbReference type="RefSeq" id="WP_096110052.1">
    <property type="nucleotide sequence ID" value="NZ_NVYO01000001.1"/>
</dbReference>
<proteinExistence type="predicted"/>
<evidence type="ECO:0000313" key="2">
    <source>
        <dbReference type="Proteomes" id="UP000217918"/>
    </source>
</evidence>